<organism evidence="1 2">
    <name type="scientific">Pipistrellus kuhlii</name>
    <name type="common">Kuhl's pipistrelle</name>
    <dbReference type="NCBI Taxonomy" id="59472"/>
    <lineage>
        <taxon>Eukaryota</taxon>
        <taxon>Metazoa</taxon>
        <taxon>Chordata</taxon>
        <taxon>Craniata</taxon>
        <taxon>Vertebrata</taxon>
        <taxon>Euteleostomi</taxon>
        <taxon>Mammalia</taxon>
        <taxon>Eutheria</taxon>
        <taxon>Laurasiatheria</taxon>
        <taxon>Chiroptera</taxon>
        <taxon>Yangochiroptera</taxon>
        <taxon>Vespertilionidae</taxon>
        <taxon>Pipistrellus</taxon>
    </lineage>
</organism>
<name>A0A7J7VMM2_PIPKU</name>
<dbReference type="AlphaFoldDB" id="A0A7J7VMM2"/>
<evidence type="ECO:0000313" key="1">
    <source>
        <dbReference type="EMBL" id="KAF6326434.1"/>
    </source>
</evidence>
<dbReference type="Proteomes" id="UP000558488">
    <property type="component" value="Unassembled WGS sequence"/>
</dbReference>
<gene>
    <name evidence="1" type="ORF">mPipKuh1_008429</name>
</gene>
<proteinExistence type="predicted"/>
<sequence>MAWNTRPKQSSGNECGKMYFNLYIHHSTLLITTPTDPLCGLKTTWVCPQNSLIYMTSFFQACSINIKKCSEASFHHISYGKKKKSMNYTRIIFVSVFKNKVNSLCSQQKFSKNAPQSQIIFDNA</sequence>
<dbReference type="EMBL" id="JACAGB010000014">
    <property type="protein sequence ID" value="KAF6326434.1"/>
    <property type="molecule type" value="Genomic_DNA"/>
</dbReference>
<comment type="caution">
    <text evidence="1">The sequence shown here is derived from an EMBL/GenBank/DDBJ whole genome shotgun (WGS) entry which is preliminary data.</text>
</comment>
<accession>A0A7J7VMM2</accession>
<keyword evidence="2" id="KW-1185">Reference proteome</keyword>
<protein>
    <submittedName>
        <fullName evidence="1">Uncharacterized protein</fullName>
    </submittedName>
</protein>
<evidence type="ECO:0000313" key="2">
    <source>
        <dbReference type="Proteomes" id="UP000558488"/>
    </source>
</evidence>
<reference evidence="1 2" key="1">
    <citation type="journal article" date="2020" name="Nature">
        <title>Six reference-quality genomes reveal evolution of bat adaptations.</title>
        <authorList>
            <person name="Jebb D."/>
            <person name="Huang Z."/>
            <person name="Pippel M."/>
            <person name="Hughes G.M."/>
            <person name="Lavrichenko K."/>
            <person name="Devanna P."/>
            <person name="Winkler S."/>
            <person name="Jermiin L.S."/>
            <person name="Skirmuntt E.C."/>
            <person name="Katzourakis A."/>
            <person name="Burkitt-Gray L."/>
            <person name="Ray D.A."/>
            <person name="Sullivan K.A.M."/>
            <person name="Roscito J.G."/>
            <person name="Kirilenko B.M."/>
            <person name="Davalos L.M."/>
            <person name="Corthals A.P."/>
            <person name="Power M.L."/>
            <person name="Jones G."/>
            <person name="Ransome R.D."/>
            <person name="Dechmann D.K.N."/>
            <person name="Locatelli A.G."/>
            <person name="Puechmaille S.J."/>
            <person name="Fedrigo O."/>
            <person name="Jarvis E.D."/>
            <person name="Hiller M."/>
            <person name="Vernes S.C."/>
            <person name="Myers E.W."/>
            <person name="Teeling E.C."/>
        </authorList>
    </citation>
    <scope>NUCLEOTIDE SEQUENCE [LARGE SCALE GENOMIC DNA]</scope>
    <source>
        <strain evidence="1">MPipKuh1</strain>
        <tissue evidence="1">Flight muscle</tissue>
    </source>
</reference>